<evidence type="ECO:0008006" key="5">
    <source>
        <dbReference type="Google" id="ProtNLM"/>
    </source>
</evidence>
<evidence type="ECO:0000313" key="4">
    <source>
        <dbReference type="Proteomes" id="UP000238762"/>
    </source>
</evidence>
<comment type="caution">
    <text evidence="3">The sequence shown here is derived from an EMBL/GenBank/DDBJ whole genome shotgun (WGS) entry which is preliminary data.</text>
</comment>
<dbReference type="Pfam" id="PF06051">
    <property type="entry name" value="DUF928"/>
    <property type="match status" value="1"/>
</dbReference>
<feature type="region of interest" description="Disordered" evidence="1">
    <location>
        <begin position="46"/>
        <end position="93"/>
    </location>
</feature>
<dbReference type="EMBL" id="PVWJ01000011">
    <property type="protein sequence ID" value="PSB04537.1"/>
    <property type="molecule type" value="Genomic_DNA"/>
</dbReference>
<evidence type="ECO:0000313" key="3">
    <source>
        <dbReference type="EMBL" id="PSB04537.1"/>
    </source>
</evidence>
<organism evidence="3 4">
    <name type="scientific">Merismopedia glauca CCAP 1448/3</name>
    <dbReference type="NCBI Taxonomy" id="1296344"/>
    <lineage>
        <taxon>Bacteria</taxon>
        <taxon>Bacillati</taxon>
        <taxon>Cyanobacteriota</taxon>
        <taxon>Cyanophyceae</taxon>
        <taxon>Synechococcales</taxon>
        <taxon>Merismopediaceae</taxon>
        <taxon>Merismopedia</taxon>
    </lineage>
</organism>
<protein>
    <recommendedName>
        <fullName evidence="5">DUF928 domain-containing protein</fullName>
    </recommendedName>
</protein>
<dbReference type="AlphaFoldDB" id="A0A2T1C8R4"/>
<reference evidence="3 4" key="1">
    <citation type="submission" date="2018-02" db="EMBL/GenBank/DDBJ databases">
        <authorList>
            <person name="Cohen D.B."/>
            <person name="Kent A.D."/>
        </authorList>
    </citation>
    <scope>NUCLEOTIDE SEQUENCE [LARGE SCALE GENOMIC DNA]</scope>
    <source>
        <strain evidence="3 4">CCAP 1448/3</strain>
    </source>
</reference>
<dbReference type="OrthoDB" id="536034at2"/>
<keyword evidence="4" id="KW-1185">Reference proteome</keyword>
<proteinExistence type="predicted"/>
<gene>
    <name evidence="3" type="ORF">C7B64_03715</name>
</gene>
<feature type="chain" id="PRO_5015498189" description="DUF928 domain-containing protein" evidence="2">
    <location>
        <begin position="30"/>
        <end position="263"/>
    </location>
</feature>
<keyword evidence="2" id="KW-0732">Signal</keyword>
<reference evidence="3 4" key="2">
    <citation type="submission" date="2018-03" db="EMBL/GenBank/DDBJ databases">
        <title>The ancient ancestry and fast evolution of plastids.</title>
        <authorList>
            <person name="Moore K.R."/>
            <person name="Magnabosco C."/>
            <person name="Momper L."/>
            <person name="Gold D.A."/>
            <person name="Bosak T."/>
            <person name="Fournier G.P."/>
        </authorList>
    </citation>
    <scope>NUCLEOTIDE SEQUENCE [LARGE SCALE GENOMIC DNA]</scope>
    <source>
        <strain evidence="3 4">CCAP 1448/3</strain>
    </source>
</reference>
<evidence type="ECO:0000256" key="2">
    <source>
        <dbReference type="SAM" id="SignalP"/>
    </source>
</evidence>
<name>A0A2T1C8R4_9CYAN</name>
<sequence length="263" mass="29342">MNKNQLPIIIYLALGLQLSVELNPSVAQAETPTTLDVLPEPIVIGRPPDQTGAGTNAQLPKPRVIGIPPKPSRKAAGTRGSCEETTLPFTPVLPDPDPEFSGLTLSSYPTFWFYVPYQSDRVKLGKFSLETSDGLRIWRSDFKLPPTPGFVSITLPKTAKALDEGETYKWHFTLYCNTEEDSESNQELGSVSHQGLIKRAKNIPSPLSSSLDFYLKHKIWYDAGDRLAEIRQSPQDWNLFLSTMKMSAWRDEKVSGALYSTLR</sequence>
<evidence type="ECO:0000256" key="1">
    <source>
        <dbReference type="SAM" id="MobiDB-lite"/>
    </source>
</evidence>
<feature type="signal peptide" evidence="2">
    <location>
        <begin position="1"/>
        <end position="29"/>
    </location>
</feature>
<dbReference type="RefSeq" id="WP_106287309.1">
    <property type="nucleotide sequence ID" value="NZ_CAWNTC010000180.1"/>
</dbReference>
<accession>A0A2T1C8R4</accession>
<dbReference type="Proteomes" id="UP000238762">
    <property type="component" value="Unassembled WGS sequence"/>
</dbReference>
<dbReference type="InterPro" id="IPR010328">
    <property type="entry name" value="DUF928"/>
</dbReference>